<evidence type="ECO:0000256" key="1">
    <source>
        <dbReference type="ARBA" id="ARBA00023002"/>
    </source>
</evidence>
<evidence type="ECO:0000313" key="4">
    <source>
        <dbReference type="Proteomes" id="UP000784286"/>
    </source>
</evidence>
<dbReference type="InterPro" id="IPR036812">
    <property type="entry name" value="NAD(P)_OxRdtase_dom_sf"/>
</dbReference>
<dbReference type="PRINTS" id="PR00069">
    <property type="entry name" value="ALDKETRDTASE"/>
</dbReference>
<feature type="domain" description="NADP-dependent oxidoreductase" evidence="2">
    <location>
        <begin position="16"/>
        <end position="320"/>
    </location>
</feature>
<dbReference type="PANTHER" id="PTHR43364">
    <property type="entry name" value="NADH-SPECIFIC METHYLGLYOXAL REDUCTASE-RELATED"/>
    <property type="match status" value="1"/>
</dbReference>
<proteinExistence type="predicted"/>
<evidence type="ECO:0000259" key="2">
    <source>
        <dbReference type="Pfam" id="PF00248"/>
    </source>
</evidence>
<dbReference type="InterPro" id="IPR050523">
    <property type="entry name" value="AKR_Detox_Biosynth"/>
</dbReference>
<reference evidence="3" key="1">
    <citation type="journal article" date="2021" name="PeerJ">
        <title>Extensive microbial diversity within the chicken gut microbiome revealed by metagenomics and culture.</title>
        <authorList>
            <person name="Gilroy R."/>
            <person name="Ravi A."/>
            <person name="Getino M."/>
            <person name="Pursley I."/>
            <person name="Horton D.L."/>
            <person name="Alikhan N.F."/>
            <person name="Baker D."/>
            <person name="Gharbi K."/>
            <person name="Hall N."/>
            <person name="Watson M."/>
            <person name="Adriaenssens E.M."/>
            <person name="Foster-Nyarko E."/>
            <person name="Jarju S."/>
            <person name="Secka A."/>
            <person name="Antonio M."/>
            <person name="Oren A."/>
            <person name="Chaudhuri R.R."/>
            <person name="La Ragione R."/>
            <person name="Hildebrand F."/>
            <person name="Pallen M.J."/>
        </authorList>
    </citation>
    <scope>NUCLEOTIDE SEQUENCE</scope>
    <source>
        <strain evidence="3">8470</strain>
    </source>
</reference>
<dbReference type="SUPFAM" id="SSF51430">
    <property type="entry name" value="NAD(P)-linked oxidoreductase"/>
    <property type="match status" value="1"/>
</dbReference>
<dbReference type="PANTHER" id="PTHR43364:SF18">
    <property type="entry name" value="OXIDOREDUCTASE"/>
    <property type="match status" value="1"/>
</dbReference>
<reference evidence="3" key="2">
    <citation type="submission" date="2021-04" db="EMBL/GenBank/DDBJ databases">
        <authorList>
            <person name="Gilroy R."/>
        </authorList>
    </citation>
    <scope>NUCLEOTIDE SEQUENCE</scope>
    <source>
        <strain evidence="3">8470</strain>
    </source>
</reference>
<dbReference type="InterPro" id="IPR023210">
    <property type="entry name" value="NADP_OxRdtase_dom"/>
</dbReference>
<keyword evidence="1" id="KW-0560">Oxidoreductase</keyword>
<dbReference type="Pfam" id="PF00248">
    <property type="entry name" value="Aldo_ket_red"/>
    <property type="match status" value="1"/>
</dbReference>
<dbReference type="Gene3D" id="3.20.20.100">
    <property type="entry name" value="NADP-dependent oxidoreductase domain"/>
    <property type="match status" value="1"/>
</dbReference>
<gene>
    <name evidence="3" type="ORF">H9928_06175</name>
</gene>
<accession>A0A948TMQ9</accession>
<dbReference type="FunFam" id="3.20.20.100:FF:000004">
    <property type="entry name" value="Oxidoreductase, aldo/keto reductase"/>
    <property type="match status" value="1"/>
</dbReference>
<dbReference type="AlphaFoldDB" id="A0A948TMQ9"/>
<sequence>MEYRRLNGSGLFVPALTLGTGTFGGSHGFEGWGHTGTNEAARMIDMCLDAGLNMFDTADIYSRGLSEEILGKAIAQKRNRLLIATKGTFPMGDDPNSKGASRFHLTEACEESLRRLGTDHIDLYYIHGFDSNTPVEETLRALDDLIASGKIRYIGCSNFSGWQLMKSLSISERYGWSRYIAHQVYYSLLNRDFEWELMPLGIDQQVGTVVWSPLAAGRLGGRYRRNCPAPEDGRVARGGAPVRDNIVSYERLYNIVDVLDELAEETGKTVAQVALNWLLQRPTICSLVIGASTEEQLRQNLGAVGWTLTPEQVKRLDAASRTQKPYPYWHQDQRPEFSSQLF</sequence>
<organism evidence="3 4">
    <name type="scientific">Candidatus Phocaeicola excrementipullorum</name>
    <dbReference type="NCBI Taxonomy" id="2838731"/>
    <lineage>
        <taxon>Bacteria</taxon>
        <taxon>Pseudomonadati</taxon>
        <taxon>Bacteroidota</taxon>
        <taxon>Bacteroidia</taxon>
        <taxon>Bacteroidales</taxon>
        <taxon>Bacteroidaceae</taxon>
        <taxon>Phocaeicola</taxon>
    </lineage>
</organism>
<evidence type="ECO:0000313" key="3">
    <source>
        <dbReference type="EMBL" id="MBU3856129.1"/>
    </source>
</evidence>
<name>A0A948TMQ9_9BACT</name>
<dbReference type="GO" id="GO:0016491">
    <property type="term" value="F:oxidoreductase activity"/>
    <property type="evidence" value="ECO:0007669"/>
    <property type="project" value="UniProtKB-KW"/>
</dbReference>
<dbReference type="InterPro" id="IPR020471">
    <property type="entry name" value="AKR"/>
</dbReference>
<comment type="caution">
    <text evidence="3">The sequence shown here is derived from an EMBL/GenBank/DDBJ whole genome shotgun (WGS) entry which is preliminary data.</text>
</comment>
<dbReference type="EMBL" id="JAHLFJ010000057">
    <property type="protein sequence ID" value="MBU3856129.1"/>
    <property type="molecule type" value="Genomic_DNA"/>
</dbReference>
<dbReference type="Proteomes" id="UP000784286">
    <property type="component" value="Unassembled WGS sequence"/>
</dbReference>
<protein>
    <submittedName>
        <fullName evidence="3">Aldo/keto reductase</fullName>
    </submittedName>
</protein>
<dbReference type="CDD" id="cd19091">
    <property type="entry name" value="AKR_PsAKR"/>
    <property type="match status" value="1"/>
</dbReference>
<dbReference type="GO" id="GO:0005829">
    <property type="term" value="C:cytosol"/>
    <property type="evidence" value="ECO:0007669"/>
    <property type="project" value="UniProtKB-ARBA"/>
</dbReference>